<feature type="compositionally biased region" description="Low complexity" evidence="6">
    <location>
        <begin position="107"/>
        <end position="118"/>
    </location>
</feature>
<evidence type="ECO:0000313" key="7">
    <source>
        <dbReference type="EMBL" id="KAK1800178.1"/>
    </source>
</evidence>
<dbReference type="AlphaFoldDB" id="A0AAD9E0S7"/>
<dbReference type="PANTHER" id="PTHR13059">
    <property type="entry name" value="HMG-BOX TRANSCRIPTION FACTOR BBX"/>
    <property type="match status" value="1"/>
</dbReference>
<keyword evidence="4" id="KW-0804">Transcription</keyword>
<evidence type="ECO:0000256" key="5">
    <source>
        <dbReference type="ARBA" id="ARBA00023242"/>
    </source>
</evidence>
<keyword evidence="3" id="KW-0238">DNA-binding</keyword>
<keyword evidence="5" id="KW-0539">Nucleus</keyword>
<proteinExistence type="predicted"/>
<dbReference type="Proteomes" id="UP001239994">
    <property type="component" value="Unassembled WGS sequence"/>
</dbReference>
<evidence type="ECO:0000256" key="6">
    <source>
        <dbReference type="SAM" id="MobiDB-lite"/>
    </source>
</evidence>
<dbReference type="GO" id="GO:0005634">
    <property type="term" value="C:nucleus"/>
    <property type="evidence" value="ECO:0007669"/>
    <property type="project" value="TreeGrafter"/>
</dbReference>
<feature type="region of interest" description="Disordered" evidence="6">
    <location>
        <begin position="55"/>
        <end position="74"/>
    </location>
</feature>
<organism evidence="7 8">
    <name type="scientific">Electrophorus voltai</name>
    <dbReference type="NCBI Taxonomy" id="2609070"/>
    <lineage>
        <taxon>Eukaryota</taxon>
        <taxon>Metazoa</taxon>
        <taxon>Chordata</taxon>
        <taxon>Craniata</taxon>
        <taxon>Vertebrata</taxon>
        <taxon>Euteleostomi</taxon>
        <taxon>Actinopterygii</taxon>
        <taxon>Neopterygii</taxon>
        <taxon>Teleostei</taxon>
        <taxon>Ostariophysi</taxon>
        <taxon>Gymnotiformes</taxon>
        <taxon>Gymnotoidei</taxon>
        <taxon>Gymnotidae</taxon>
        <taxon>Electrophorus</taxon>
    </lineage>
</organism>
<name>A0AAD9E0S7_9TELE</name>
<evidence type="ECO:0000256" key="2">
    <source>
        <dbReference type="ARBA" id="ARBA00023015"/>
    </source>
</evidence>
<reference evidence="7" key="1">
    <citation type="submission" date="2023-03" db="EMBL/GenBank/DDBJ databases">
        <title>Electrophorus voltai genome.</title>
        <authorList>
            <person name="Bian C."/>
        </authorList>
    </citation>
    <scope>NUCLEOTIDE SEQUENCE</scope>
    <source>
        <strain evidence="7">CB-2022</strain>
        <tissue evidence="7">Muscle</tissue>
    </source>
</reference>
<sequence>MPQNLCDEEWHSAFDLLIGSSLGKLEEEFEEKFNSLPQYSPLTFDKKSSAVTKRKRAGSASLPMATAVSKGPSTSQKKTFFHKIVSKYKHKKEEAGTSDKAIAPAEAAGTEAGPGAKADTVCTSLSPDARKVGDVPVGSQKRKARKSKITHLVRTADGRLSPVEADKAKELTQDQEEKPLTREPLCNQESCYTEDSSGDMAGDLPTFFSLAALAEVAAMENVHRGQRTLTVPTDGQVKDMAPQTPVLISCADQ</sequence>
<keyword evidence="8" id="KW-1185">Reference proteome</keyword>
<evidence type="ECO:0000313" key="8">
    <source>
        <dbReference type="Proteomes" id="UP001239994"/>
    </source>
</evidence>
<evidence type="ECO:0000256" key="4">
    <source>
        <dbReference type="ARBA" id="ARBA00023163"/>
    </source>
</evidence>
<gene>
    <name evidence="7" type="ORF">P4O66_000231</name>
</gene>
<dbReference type="GO" id="GO:0000981">
    <property type="term" value="F:DNA-binding transcription factor activity, RNA polymerase II-specific"/>
    <property type="evidence" value="ECO:0007669"/>
    <property type="project" value="TreeGrafter"/>
</dbReference>
<evidence type="ECO:0000256" key="1">
    <source>
        <dbReference type="ARBA" id="ARBA00022553"/>
    </source>
</evidence>
<accession>A0AAD9E0S7</accession>
<dbReference type="InterPro" id="IPR052412">
    <property type="entry name" value="CC-Dev_Transcription_Reg"/>
</dbReference>
<dbReference type="GO" id="GO:0000977">
    <property type="term" value="F:RNA polymerase II transcription regulatory region sequence-specific DNA binding"/>
    <property type="evidence" value="ECO:0007669"/>
    <property type="project" value="TreeGrafter"/>
</dbReference>
<keyword evidence="2" id="KW-0805">Transcription regulation</keyword>
<comment type="caution">
    <text evidence="7">The sequence shown here is derived from an EMBL/GenBank/DDBJ whole genome shotgun (WGS) entry which is preliminary data.</text>
</comment>
<feature type="compositionally biased region" description="Basic and acidic residues" evidence="6">
    <location>
        <begin position="164"/>
        <end position="181"/>
    </location>
</feature>
<feature type="compositionally biased region" description="Basic residues" evidence="6">
    <location>
        <begin position="140"/>
        <end position="151"/>
    </location>
</feature>
<evidence type="ECO:0000256" key="3">
    <source>
        <dbReference type="ARBA" id="ARBA00023125"/>
    </source>
</evidence>
<protein>
    <submittedName>
        <fullName evidence="7">Uncharacterized protein</fullName>
    </submittedName>
</protein>
<dbReference type="EMBL" id="JAROKS010000010">
    <property type="protein sequence ID" value="KAK1800178.1"/>
    <property type="molecule type" value="Genomic_DNA"/>
</dbReference>
<keyword evidence="1" id="KW-0597">Phosphoprotein</keyword>
<feature type="region of interest" description="Disordered" evidence="6">
    <location>
        <begin position="107"/>
        <end position="186"/>
    </location>
</feature>
<dbReference type="PANTHER" id="PTHR13059:SF10">
    <property type="entry name" value="HMG BOX TRANSCRIPTION FACTOR BBX"/>
    <property type="match status" value="1"/>
</dbReference>